<dbReference type="NCBIfam" id="NF038322">
    <property type="entry name" value="ImpA_fam_HExGH"/>
    <property type="match status" value="1"/>
</dbReference>
<organism evidence="3 4">
    <name type="scientific">Undibacterium parvum</name>
    <dbReference type="NCBI Taxonomy" id="401471"/>
    <lineage>
        <taxon>Bacteria</taxon>
        <taxon>Pseudomonadati</taxon>
        <taxon>Pseudomonadota</taxon>
        <taxon>Betaproteobacteria</taxon>
        <taxon>Burkholderiales</taxon>
        <taxon>Oxalobacteraceae</taxon>
        <taxon>Undibacterium</taxon>
    </lineage>
</organism>
<keyword evidence="1" id="KW-0732">Signal</keyword>
<dbReference type="OrthoDB" id="9122461at2"/>
<dbReference type="RefSeq" id="WP_126127649.1">
    <property type="nucleotide sequence ID" value="NZ_CP034464.1"/>
</dbReference>
<dbReference type="Gene3D" id="1.10.390.30">
    <property type="entry name" value="Peptidase M60, enhancin-like domain 3"/>
    <property type="match status" value="1"/>
</dbReference>
<evidence type="ECO:0000259" key="2">
    <source>
        <dbReference type="PROSITE" id="PS51723"/>
    </source>
</evidence>
<name>A0A3S9HJI6_9BURK</name>
<dbReference type="InterPro" id="IPR042279">
    <property type="entry name" value="Pep_M60_3"/>
</dbReference>
<dbReference type="PROSITE" id="PS51723">
    <property type="entry name" value="PEPTIDASE_M60"/>
    <property type="match status" value="1"/>
</dbReference>
<dbReference type="InterPro" id="IPR041549">
    <property type="entry name" value="IMPa_helical"/>
</dbReference>
<accession>A0A3S9HJI6</accession>
<dbReference type="Pfam" id="PF18642">
    <property type="entry name" value="IMPa_helical"/>
    <property type="match status" value="1"/>
</dbReference>
<dbReference type="PROSITE" id="PS51257">
    <property type="entry name" value="PROKAR_LIPOPROTEIN"/>
    <property type="match status" value="1"/>
</dbReference>
<feature type="chain" id="PRO_5019317902" description="Peptidase M60 domain-containing protein" evidence="1">
    <location>
        <begin position="21"/>
        <end position="916"/>
    </location>
</feature>
<dbReference type="Pfam" id="PF13402">
    <property type="entry name" value="Peptidase_M60"/>
    <property type="match status" value="1"/>
</dbReference>
<evidence type="ECO:0000313" key="4">
    <source>
        <dbReference type="Proteomes" id="UP000275663"/>
    </source>
</evidence>
<protein>
    <recommendedName>
        <fullName evidence="2">Peptidase M60 domain-containing protein</fullName>
    </recommendedName>
</protein>
<reference evidence="3 4" key="1">
    <citation type="journal article" date="2011" name="Int. J. Syst. Evol. Microbiol.">
        <title>Description of Undibacterium oligocarboniphilum sp. nov., isolated from purified water, and Undibacterium pigrum strain CCUG 49012 as the type strain of Undibacterium parvum sp. nov., and emended descriptions of the genus Undibacterium and the species Undibacterium pigrum.</title>
        <authorList>
            <person name="Eder W."/>
            <person name="Wanner G."/>
            <person name="Ludwig W."/>
            <person name="Busse H.J."/>
            <person name="Ziemke-Kageler F."/>
            <person name="Lang E."/>
        </authorList>
    </citation>
    <scope>NUCLEOTIDE SEQUENCE [LARGE SCALE GENOMIC DNA]</scope>
    <source>
        <strain evidence="3 4">DSM 23061</strain>
    </source>
</reference>
<evidence type="ECO:0000256" key="1">
    <source>
        <dbReference type="SAM" id="SignalP"/>
    </source>
</evidence>
<proteinExistence type="predicted"/>
<dbReference type="SMART" id="SM01276">
    <property type="entry name" value="M60-like"/>
    <property type="match status" value="1"/>
</dbReference>
<dbReference type="InterPro" id="IPR040711">
    <property type="entry name" value="IMPa_N_2"/>
</dbReference>
<feature type="domain" description="Peptidase M60" evidence="2">
    <location>
        <begin position="455"/>
        <end position="794"/>
    </location>
</feature>
<evidence type="ECO:0000313" key="3">
    <source>
        <dbReference type="EMBL" id="AZP12267.1"/>
    </source>
</evidence>
<dbReference type="Proteomes" id="UP000275663">
    <property type="component" value="Chromosome"/>
</dbReference>
<dbReference type="KEGG" id="upv:EJN92_09810"/>
<gene>
    <name evidence="3" type="ORF">EJN92_09810</name>
</gene>
<dbReference type="Pfam" id="PF18650">
    <property type="entry name" value="IMPa_N_2"/>
    <property type="match status" value="1"/>
</dbReference>
<sequence>MRPHPKLLRFFSIALLSALAACGGGGGSTPATSGTGTITPPVVTTPDSSLDLALRTGDASAITDAAPISIAARDFVAQLSDQQAKRISTLVAGVSSEYAPTQNSQFLLPLNTELSAPWIIGDKGQTLASISIASNGRSAGYGANVLEQFRNNNNLNHAPAFKRLLSWLVLGDATLALPASLPVAWAGINASNGLAGLTKIGVTATSLGCDLFADINCNQGAKLLVLGGDMLANASAEASVRAWVSAGKPVLYLHTKTWGDSESGRQILSGMGLQMGGYAGNYFSNDLVAAGRSEADNLAKLDQFADSRALINRIANNSWRTDYGWSACTTYVGSINCDNVPDLQKDLMTPIESLRQQIDNFTRSGRNLFATPNTTSLRLLALWADVQRKQIVYPVDKTSKPVEFQKALVADALVAYVRPLGVAQTDLSSFLSKSAATLPVSTSDETISISLPADQGFTAIGRFAVPGKTLQIELIDAGSATVALRLNTQRVSSTRYLGATSYTRPRYLASPAMRLAKASPLQVNSPYGGTMQLEFSGATAGQIVTLRIRGVAQHPYFDLSAGSDKAAFIAALNNGQFDWAEIKMPGAEIHTKVAKMKDVLQKDYGNDMVRYLDELRDLLIEGDYRMAGYALKGLDLPAAVQTFCNGLAWNCTDAVMHRGPSTQHINSDDFAACGNGCSGNPYDQDWGVNPRGWGESHELGHNQQQGLLNIYGGRSGEVSNNLFPLRMNWRVLHEKNTYVANHVGYRSAFDMINAGRTNADPLEARYQSIWGSDAYATQNGERMAFYMQWIHYWHARVNDEARGWDIVTLLYLHQRQFARADWAANKDKLGYSQYATRPSVDGNDNMLIALSWITQRDQRPTFDLWGVRYSTTAAAQVASYAFAVEPALFYAYKVTPDKVSAVKKIDMSVATPVWPF</sequence>
<dbReference type="InterPro" id="IPR031161">
    <property type="entry name" value="Peptidase_M60_dom"/>
</dbReference>
<keyword evidence="4" id="KW-1185">Reference proteome</keyword>
<dbReference type="AlphaFoldDB" id="A0A3S9HJI6"/>
<feature type="signal peptide" evidence="1">
    <location>
        <begin position="1"/>
        <end position="20"/>
    </location>
</feature>
<dbReference type="EMBL" id="CP034464">
    <property type="protein sequence ID" value="AZP12267.1"/>
    <property type="molecule type" value="Genomic_DNA"/>
</dbReference>